<dbReference type="PANTHER" id="PTHR46796:SF6">
    <property type="entry name" value="ARAC SUBFAMILY"/>
    <property type="match status" value="1"/>
</dbReference>
<sequence>MTASAIADAWFHEMESTFGGLEVMTLDGSNRHVSGALAAKEIGHVGIYGISGTPQQLVRTDRAVRQSPTELLKVCTMRRGRCIIEQSGRELTIAPGEFGLYDTAIPYRLTFRGSWQCEVMTAPSTALGAPRAAIDEARARPWSASAGAGTLLAQFISACASMASPVTAASSHLATAGDSLLASVVLQDFEPGSEQIAEVLRHKIESYINQNLHNPDLCLEQIAAVHHVSVRTVQRLFSGTGAGLTSRVRKARLQAIRRELSDPRRNRLTISEVGARWCIHDAQWLAKAFKSEFGMSPSEFRKSAAAGDSAAPG</sequence>
<feature type="domain" description="HTH araC/xylS-type" evidence="4">
    <location>
        <begin position="202"/>
        <end position="303"/>
    </location>
</feature>
<dbReference type="OrthoDB" id="9799345at2"/>
<dbReference type="Pfam" id="PF12833">
    <property type="entry name" value="HTH_18"/>
    <property type="match status" value="1"/>
</dbReference>
<dbReference type="GO" id="GO:0043565">
    <property type="term" value="F:sequence-specific DNA binding"/>
    <property type="evidence" value="ECO:0007669"/>
    <property type="project" value="InterPro"/>
</dbReference>
<evidence type="ECO:0000256" key="1">
    <source>
        <dbReference type="ARBA" id="ARBA00023015"/>
    </source>
</evidence>
<dbReference type="Proteomes" id="UP000294621">
    <property type="component" value="Unassembled WGS sequence"/>
</dbReference>
<dbReference type="PROSITE" id="PS01124">
    <property type="entry name" value="HTH_ARAC_FAMILY_2"/>
    <property type="match status" value="1"/>
</dbReference>
<evidence type="ECO:0000313" key="5">
    <source>
        <dbReference type="EMBL" id="TDL33374.1"/>
    </source>
</evidence>
<evidence type="ECO:0000259" key="4">
    <source>
        <dbReference type="PROSITE" id="PS01124"/>
    </source>
</evidence>
<dbReference type="InterPro" id="IPR018060">
    <property type="entry name" value="HTH_AraC"/>
</dbReference>
<organism evidence="5 6">
    <name type="scientific">Arthrobacter nitrophenolicus</name>
    <dbReference type="NCBI Taxonomy" id="683150"/>
    <lineage>
        <taxon>Bacteria</taxon>
        <taxon>Bacillati</taxon>
        <taxon>Actinomycetota</taxon>
        <taxon>Actinomycetes</taxon>
        <taxon>Micrococcales</taxon>
        <taxon>Micrococcaceae</taxon>
        <taxon>Arthrobacter</taxon>
    </lineage>
</organism>
<reference evidence="5 6" key="1">
    <citation type="submission" date="2019-03" db="EMBL/GenBank/DDBJ databases">
        <title>Genome Sequencing and Assembly of Various Microbes Isolated from Partially Reclaimed Soil and Acid Mine Drainage (AMD) Site.</title>
        <authorList>
            <person name="Steinbock B."/>
            <person name="Bechtold R."/>
            <person name="Sevigny J.L."/>
            <person name="Thomas D."/>
            <person name="Cuthill L.R."/>
            <person name="Aveiro Johannsen E.J."/>
            <person name="Thomas K."/>
            <person name="Ghosh A."/>
        </authorList>
    </citation>
    <scope>NUCLEOTIDE SEQUENCE [LARGE SCALE GENOMIC DNA]</scope>
    <source>
        <strain evidence="5 6">S-A1</strain>
    </source>
</reference>
<proteinExistence type="predicted"/>
<protein>
    <submittedName>
        <fullName evidence="5">Helix-turn-helix domain-containing protein</fullName>
    </submittedName>
</protein>
<dbReference type="GO" id="GO:0003700">
    <property type="term" value="F:DNA-binding transcription factor activity"/>
    <property type="evidence" value="ECO:0007669"/>
    <property type="project" value="InterPro"/>
</dbReference>
<keyword evidence="2" id="KW-0238">DNA-binding</keyword>
<dbReference type="EMBL" id="SMZQ01000011">
    <property type="protein sequence ID" value="TDL33374.1"/>
    <property type="molecule type" value="Genomic_DNA"/>
</dbReference>
<gene>
    <name evidence="5" type="ORF">E2R57_18005</name>
</gene>
<dbReference type="SUPFAM" id="SSF46689">
    <property type="entry name" value="Homeodomain-like"/>
    <property type="match status" value="1"/>
</dbReference>
<dbReference type="SMART" id="SM00342">
    <property type="entry name" value="HTH_ARAC"/>
    <property type="match status" value="1"/>
</dbReference>
<dbReference type="PANTHER" id="PTHR46796">
    <property type="entry name" value="HTH-TYPE TRANSCRIPTIONAL ACTIVATOR RHAS-RELATED"/>
    <property type="match status" value="1"/>
</dbReference>
<keyword evidence="3" id="KW-0804">Transcription</keyword>
<dbReference type="InterPro" id="IPR050204">
    <property type="entry name" value="AraC_XylS_family_regulators"/>
</dbReference>
<accession>A0A4R5XPF6</accession>
<dbReference type="InterPro" id="IPR009057">
    <property type="entry name" value="Homeodomain-like_sf"/>
</dbReference>
<dbReference type="Gene3D" id="1.10.10.60">
    <property type="entry name" value="Homeodomain-like"/>
    <property type="match status" value="1"/>
</dbReference>
<keyword evidence="1" id="KW-0805">Transcription regulation</keyword>
<dbReference type="RefSeq" id="WP_133351392.1">
    <property type="nucleotide sequence ID" value="NZ_SMZQ01000011.1"/>
</dbReference>
<evidence type="ECO:0000313" key="6">
    <source>
        <dbReference type="Proteomes" id="UP000294621"/>
    </source>
</evidence>
<dbReference type="AlphaFoldDB" id="A0A4R5XPF6"/>
<dbReference type="InterPro" id="IPR035418">
    <property type="entry name" value="AraC-bd_2"/>
</dbReference>
<comment type="caution">
    <text evidence="5">The sequence shown here is derived from an EMBL/GenBank/DDBJ whole genome shotgun (WGS) entry which is preliminary data.</text>
</comment>
<evidence type="ECO:0000256" key="2">
    <source>
        <dbReference type="ARBA" id="ARBA00023125"/>
    </source>
</evidence>
<dbReference type="Pfam" id="PF14525">
    <property type="entry name" value="AraC_binding_2"/>
    <property type="match status" value="1"/>
</dbReference>
<evidence type="ECO:0000256" key="3">
    <source>
        <dbReference type="ARBA" id="ARBA00023163"/>
    </source>
</evidence>
<name>A0A4R5XPF6_9MICC</name>